<sequence length="739" mass="75378">MRALHAADELRSPATPRARVAGAADDYQSPGGAAEYTPLVEIVVAVRVISFEEAAEFDAFCLQVVLEGHAPYEISRRYSHFDSLRSLLIARGHARVPRLPVKSLFGRRVRGAGALRDRSLALDEWLRALVEHRTASASQDFLLFLVPGSGLEDAAGYGGAASVAQLATRPKLTWLQQALETRFDARVGAVFRRLNALEAALRASDARAEAAEASLAAARDARRAERRRDGAHARACLGAAASAAVAALSLAIDLEAEDAARAARELRAALAPPDAPDATGAGGGFGFVTAGHSRASSPRGRASASGSRAGSRPPSRAGSRPPPPPAPAPLGCKPASRIGPPAALGGGGGGSEPFRFVPPSDERLLPLGAPPPPLGGMDGAGAPAGREGRDASTETTYELMDEAASAVRAAASTPAPVADARRAARAAAGGTRSPSPPPADATVVAAAARGGHVNERDGVARAAPSLAKDSAQLPACALAAAGSCTTGTTVCTTGTTVCTTVECERALAAAPADGAAGTELRVCAHSPLLNTPPSAVPREPQTAEPSASRRRVAALSRAVRLATGAPRVGPANGADGANVDGCANISANGAGAGADARADARARADVRAHDERAPPPPTPDEGVERAFRRWRMASALAGVDKLRHELERARAEVDAAARGLRVREAALDRREAERRCELEGSAAHTAVAPSPPPPSPSPLRRTSTAGGPQLRLAVTRLMLGMPPVEGVADGAGHGAAWTG</sequence>
<evidence type="ECO:0000256" key="2">
    <source>
        <dbReference type="SAM" id="MobiDB-lite"/>
    </source>
</evidence>
<dbReference type="Gene3D" id="3.30.1520.10">
    <property type="entry name" value="Phox-like domain"/>
    <property type="match status" value="1"/>
</dbReference>
<keyword evidence="5" id="KW-1185">Reference proteome</keyword>
<keyword evidence="1" id="KW-0175">Coiled coil</keyword>
<organism evidence="4 5">
    <name type="scientific">Diacronema lutheri</name>
    <name type="common">Unicellular marine alga</name>
    <name type="synonym">Monochrysis lutheri</name>
    <dbReference type="NCBI Taxonomy" id="2081491"/>
    <lineage>
        <taxon>Eukaryota</taxon>
        <taxon>Haptista</taxon>
        <taxon>Haptophyta</taxon>
        <taxon>Pavlovophyceae</taxon>
        <taxon>Pavlovales</taxon>
        <taxon>Pavlovaceae</taxon>
        <taxon>Diacronema</taxon>
    </lineage>
</organism>
<dbReference type="EMBL" id="JAGTXO010000011">
    <property type="protein sequence ID" value="KAG8465047.1"/>
    <property type="molecule type" value="Genomic_DNA"/>
</dbReference>
<feature type="compositionally biased region" description="Low complexity" evidence="2">
    <location>
        <begin position="287"/>
        <end position="319"/>
    </location>
</feature>
<feature type="coiled-coil region" evidence="1">
    <location>
        <begin position="632"/>
        <end position="659"/>
    </location>
</feature>
<dbReference type="InterPro" id="IPR001683">
    <property type="entry name" value="PX_dom"/>
</dbReference>
<dbReference type="GO" id="GO:0035091">
    <property type="term" value="F:phosphatidylinositol binding"/>
    <property type="evidence" value="ECO:0007669"/>
    <property type="project" value="InterPro"/>
</dbReference>
<dbReference type="PROSITE" id="PS50195">
    <property type="entry name" value="PX"/>
    <property type="match status" value="1"/>
</dbReference>
<proteinExistence type="predicted"/>
<dbReference type="InterPro" id="IPR036871">
    <property type="entry name" value="PX_dom_sf"/>
</dbReference>
<evidence type="ECO:0000313" key="4">
    <source>
        <dbReference type="EMBL" id="KAG8465047.1"/>
    </source>
</evidence>
<evidence type="ECO:0000256" key="1">
    <source>
        <dbReference type="SAM" id="Coils"/>
    </source>
</evidence>
<feature type="region of interest" description="Disordered" evidence="2">
    <location>
        <begin position="528"/>
        <end position="549"/>
    </location>
</feature>
<evidence type="ECO:0000313" key="5">
    <source>
        <dbReference type="Proteomes" id="UP000751190"/>
    </source>
</evidence>
<dbReference type="SMART" id="SM00312">
    <property type="entry name" value="PX"/>
    <property type="match status" value="1"/>
</dbReference>
<feature type="region of interest" description="Disordered" evidence="2">
    <location>
        <begin position="272"/>
        <end position="389"/>
    </location>
</feature>
<feature type="region of interest" description="Disordered" evidence="2">
    <location>
        <begin position="673"/>
        <end position="705"/>
    </location>
</feature>
<protein>
    <recommendedName>
        <fullName evidence="3">PX domain-containing protein</fullName>
    </recommendedName>
</protein>
<dbReference type="Pfam" id="PF00787">
    <property type="entry name" value="PX"/>
    <property type="match status" value="1"/>
</dbReference>
<name>A0A8J5XNA7_DIALT</name>
<gene>
    <name evidence="4" type="ORF">KFE25_012410</name>
</gene>
<dbReference type="AlphaFoldDB" id="A0A8J5XNA7"/>
<dbReference type="OrthoDB" id="10637945at2759"/>
<dbReference type="Proteomes" id="UP000751190">
    <property type="component" value="Unassembled WGS sequence"/>
</dbReference>
<comment type="caution">
    <text evidence="4">The sequence shown here is derived from an EMBL/GenBank/DDBJ whole genome shotgun (WGS) entry which is preliminary data.</text>
</comment>
<dbReference type="CDD" id="cd06093">
    <property type="entry name" value="PX_domain"/>
    <property type="match status" value="1"/>
</dbReference>
<feature type="coiled-coil region" evidence="1">
    <location>
        <begin position="194"/>
        <end position="228"/>
    </location>
</feature>
<feature type="domain" description="PX" evidence="3">
    <location>
        <begin position="38"/>
        <end position="152"/>
    </location>
</feature>
<evidence type="ECO:0000259" key="3">
    <source>
        <dbReference type="PROSITE" id="PS50195"/>
    </source>
</evidence>
<reference evidence="4" key="1">
    <citation type="submission" date="2021-05" db="EMBL/GenBank/DDBJ databases">
        <title>The genome of the haptophyte Pavlova lutheri (Diacronema luteri, Pavlovales) - a model for lipid biosynthesis in eukaryotic algae.</title>
        <authorList>
            <person name="Hulatt C.J."/>
            <person name="Posewitz M.C."/>
        </authorList>
    </citation>
    <scope>NUCLEOTIDE SEQUENCE</scope>
    <source>
        <strain evidence="4">NIVA-4/92</strain>
    </source>
</reference>
<accession>A0A8J5XNA7</accession>
<dbReference type="SUPFAM" id="SSF64268">
    <property type="entry name" value="PX domain"/>
    <property type="match status" value="1"/>
</dbReference>